<dbReference type="EMBL" id="DAKRPA010000261">
    <property type="protein sequence ID" value="DAZ94234.1"/>
    <property type="molecule type" value="Genomic_DNA"/>
</dbReference>
<reference evidence="1" key="1">
    <citation type="submission" date="2022-11" db="EMBL/GenBank/DDBJ databases">
        <authorList>
            <person name="Morgan W.R."/>
            <person name="Tartar A."/>
        </authorList>
    </citation>
    <scope>NUCLEOTIDE SEQUENCE</scope>
    <source>
        <strain evidence="1">ARSEF 373</strain>
    </source>
</reference>
<accession>A0AAV2YMA5</accession>
<comment type="caution">
    <text evidence="1">The sequence shown here is derived from an EMBL/GenBank/DDBJ whole genome shotgun (WGS) entry which is preliminary data.</text>
</comment>
<sequence>MGVDEVDATTKGKSDLQARLTLKEAVGRSFVRANRSPPGTLSAPLEVFGYVQFGQLVHDVIGGDGSVERQQEELCLIPAGVFNGCNDHNYVTSELYDAMRRKNKKTFCVVWYELRNAFGSVPNALIWYTLAKPGLPPSFLSRIQD</sequence>
<evidence type="ECO:0000313" key="2">
    <source>
        <dbReference type="Proteomes" id="UP001146120"/>
    </source>
</evidence>
<name>A0AAV2YMA5_9STRA</name>
<proteinExistence type="predicted"/>
<organism evidence="1 2">
    <name type="scientific">Lagenidium giganteum</name>
    <dbReference type="NCBI Taxonomy" id="4803"/>
    <lineage>
        <taxon>Eukaryota</taxon>
        <taxon>Sar</taxon>
        <taxon>Stramenopiles</taxon>
        <taxon>Oomycota</taxon>
        <taxon>Peronosporomycetes</taxon>
        <taxon>Pythiales</taxon>
        <taxon>Pythiaceae</taxon>
    </lineage>
</organism>
<protein>
    <submittedName>
        <fullName evidence="1">Uncharacterized protein</fullName>
    </submittedName>
</protein>
<dbReference type="AlphaFoldDB" id="A0AAV2YMA5"/>
<evidence type="ECO:0000313" key="1">
    <source>
        <dbReference type="EMBL" id="DAZ94234.1"/>
    </source>
</evidence>
<gene>
    <name evidence="1" type="ORF">N0F65_006050</name>
</gene>
<dbReference type="Proteomes" id="UP001146120">
    <property type="component" value="Unassembled WGS sequence"/>
</dbReference>
<keyword evidence="2" id="KW-1185">Reference proteome</keyword>
<reference evidence="1" key="2">
    <citation type="journal article" date="2023" name="Microbiol Resour">
        <title>Decontamination and Annotation of the Draft Genome Sequence of the Oomycete Lagenidium giganteum ARSEF 373.</title>
        <authorList>
            <person name="Morgan W.R."/>
            <person name="Tartar A."/>
        </authorList>
    </citation>
    <scope>NUCLEOTIDE SEQUENCE</scope>
    <source>
        <strain evidence="1">ARSEF 373</strain>
    </source>
</reference>